<evidence type="ECO:0000313" key="3">
    <source>
        <dbReference type="EMBL" id="AYW47838.1"/>
    </source>
</evidence>
<evidence type="ECO:0000313" key="4">
    <source>
        <dbReference type="Proteomes" id="UP000268310"/>
    </source>
</evidence>
<dbReference type="EMBL" id="CP027783">
    <property type="protein sequence ID" value="AYW47838.1"/>
    <property type="molecule type" value="Genomic_DNA"/>
</dbReference>
<accession>A0ABM7A8J1</accession>
<evidence type="ECO:0000256" key="1">
    <source>
        <dbReference type="ARBA" id="ARBA00006817"/>
    </source>
</evidence>
<dbReference type="Gene3D" id="3.30.530.20">
    <property type="match status" value="1"/>
</dbReference>
<feature type="domain" description="Activator of Hsp90 ATPase homologue 1/2-like C-terminal" evidence="2">
    <location>
        <begin position="32"/>
        <end position="137"/>
    </location>
</feature>
<dbReference type="Pfam" id="PF08327">
    <property type="entry name" value="AHSA1"/>
    <property type="match status" value="1"/>
</dbReference>
<proteinExistence type="inferred from homology"/>
<organism evidence="3 4">
    <name type="scientific">Tetragenococcus osmophilus</name>
    <dbReference type="NCBI Taxonomy" id="526944"/>
    <lineage>
        <taxon>Bacteria</taxon>
        <taxon>Bacillati</taxon>
        <taxon>Bacillota</taxon>
        <taxon>Bacilli</taxon>
        <taxon>Lactobacillales</taxon>
        <taxon>Enterococcaceae</taxon>
        <taxon>Tetragenococcus</taxon>
    </lineage>
</organism>
<gene>
    <name evidence="3" type="ORF">C7K38_05400</name>
</gene>
<sequence>MRQEGVKMEENFYFKGSTLQVEYSLTIPVDTNIVWDHLTKTEDIAKWFQEIETGELKPDGYMLFRLPDSEITMPILSFIQDSEIAYEWGGIGSVRFKLTPISEGTKLDFYESLPEDFSHRIRDITGWSLALERLKQTILGKQTTFDMDKFQETENRYREMINNLKL</sequence>
<protein>
    <recommendedName>
        <fullName evidence="2">Activator of Hsp90 ATPase homologue 1/2-like C-terminal domain-containing protein</fullName>
    </recommendedName>
</protein>
<reference evidence="3 4" key="1">
    <citation type="journal article" date="2012" name="Int. J. Syst. Evol. Microbiol.">
        <title>Characterization of Tetragenococcus strains from sugar thick juice reveals a novel species, Tetragenococcus osmophilus sp. nov., and divides Tetragenococcus halophilus into two subspecies, T. halophilus subsp. halophilus subsp. nov. and T. halophilus subsp. flandriensis subsp. nov.</title>
        <authorList>
            <person name="Juste A."/>
            <person name="Van Trappen S."/>
            <person name="Verreth C."/>
            <person name="Cleenwerck I."/>
            <person name="De Vos P."/>
            <person name="Lievens B."/>
            <person name="Willems K.A."/>
        </authorList>
    </citation>
    <scope>NUCLEOTIDE SEQUENCE [LARGE SCALE GENOMIC DNA]</scope>
    <source>
        <strain evidence="3 4">JCM 31126</strain>
    </source>
</reference>
<dbReference type="InterPro" id="IPR013538">
    <property type="entry name" value="ASHA1/2-like_C"/>
</dbReference>
<name>A0ABM7A8J1_9ENTE</name>
<dbReference type="SUPFAM" id="SSF55961">
    <property type="entry name" value="Bet v1-like"/>
    <property type="match status" value="1"/>
</dbReference>
<dbReference type="Proteomes" id="UP000268310">
    <property type="component" value="Chromosome"/>
</dbReference>
<keyword evidence="4" id="KW-1185">Reference proteome</keyword>
<evidence type="ECO:0000259" key="2">
    <source>
        <dbReference type="Pfam" id="PF08327"/>
    </source>
</evidence>
<comment type="similarity">
    <text evidence="1">Belongs to the AHA1 family.</text>
</comment>
<dbReference type="InterPro" id="IPR023393">
    <property type="entry name" value="START-like_dom_sf"/>
</dbReference>